<feature type="coiled-coil region" evidence="2">
    <location>
        <begin position="203"/>
        <end position="232"/>
    </location>
</feature>
<sequence length="544" mass="63949">MAAVVLYGRRRGASKNDEAIRPMQPPDLRHVTVLRKTEWLRIQDELCGVNKEEKRIREAAKQRENLHLQSQEVVKLWPDTLHGQRLKRLQEKKIRKEIEEEQMRLADLEEAKYQEQRRKEIIEKAKTQLYCQTDRVKGLHSALLLTEVLKERDAQIELKQRRKSANIDVDKAFLHMVQTREDEASKQEQEKAMQRKLVRQVAVEDLRNQIKENELLRERQKLESKKDGDEIQRLQALHQLERRMEAERQANQKRSLMQACQEHITNRDLVRATDAQKQEAEEEQRKLFLSTKQKIIKLRKEKEKELLREAQTRRDRIINKLTVTQQEQAVSEEQKIAKAVAESEAKQAQQQLEEDEKKAAMLKSISVHRELMRQEKEEKDKIERKKAQEALQAKKEADRIFTEKQQLKVKKIREEEREVQDFNAAQMAEKGARLQQLRQQEHEFEVKNAELIAEEENRFQQYSQQIINAAAEAQQNVFPLCKAAREGIGGGSGPVFSGVRPSYLVQDRTGAQMPKYVSLATQNIKKLHQAVDIQDAKRRLGFTW</sequence>
<dbReference type="CTD" id="129881"/>
<reference evidence="5" key="1">
    <citation type="submission" date="2025-08" db="UniProtKB">
        <authorList>
            <consortium name="RefSeq"/>
        </authorList>
    </citation>
    <scope>IDENTIFICATION</scope>
</reference>
<evidence type="ECO:0000313" key="4">
    <source>
        <dbReference type="Proteomes" id="UP000695023"/>
    </source>
</evidence>
<dbReference type="GeneID" id="102203588"/>
<protein>
    <submittedName>
        <fullName evidence="5">Coiled-coil domain-containing protein 173</fullName>
    </submittedName>
</protein>
<dbReference type="AlphaFoldDB" id="A0A9Y3QLV6"/>
<feature type="coiled-coil region" evidence="2">
    <location>
        <begin position="434"/>
        <end position="472"/>
    </location>
</feature>
<feature type="domain" description="Trichohyalin-plectin-homology" evidence="3">
    <location>
        <begin position="130"/>
        <end position="477"/>
    </location>
</feature>
<feature type="coiled-coil region" evidence="2">
    <location>
        <begin position="49"/>
        <end position="125"/>
    </location>
</feature>
<feature type="coiled-coil region" evidence="2">
    <location>
        <begin position="266"/>
        <end position="392"/>
    </location>
</feature>
<name>A0A9Y3QLV6_9CICH</name>
<evidence type="ECO:0000256" key="2">
    <source>
        <dbReference type="SAM" id="Coils"/>
    </source>
</evidence>
<evidence type="ECO:0000256" key="1">
    <source>
        <dbReference type="ARBA" id="ARBA00023054"/>
    </source>
</evidence>
<dbReference type="Proteomes" id="UP000695023">
    <property type="component" value="Unplaced"/>
</dbReference>
<dbReference type="RefSeq" id="XP_005723510.1">
    <property type="nucleotide sequence ID" value="XM_005723453.1"/>
</dbReference>
<keyword evidence="1 2" id="KW-0175">Coiled coil</keyword>
<keyword evidence="4" id="KW-1185">Reference proteome</keyword>
<evidence type="ECO:0000259" key="3">
    <source>
        <dbReference type="Pfam" id="PF13868"/>
    </source>
</evidence>
<proteinExistence type="predicted"/>
<gene>
    <name evidence="5" type="primary">cfap210</name>
</gene>
<dbReference type="GO" id="GO:0005879">
    <property type="term" value="C:axonemal microtubule"/>
    <property type="evidence" value="ECO:0007669"/>
    <property type="project" value="TreeGrafter"/>
</dbReference>
<organism evidence="4 5">
    <name type="scientific">Pundamilia nyererei</name>
    <dbReference type="NCBI Taxonomy" id="303518"/>
    <lineage>
        <taxon>Eukaryota</taxon>
        <taxon>Metazoa</taxon>
        <taxon>Chordata</taxon>
        <taxon>Craniata</taxon>
        <taxon>Vertebrata</taxon>
        <taxon>Euteleostomi</taxon>
        <taxon>Actinopterygii</taxon>
        <taxon>Neopterygii</taxon>
        <taxon>Teleostei</taxon>
        <taxon>Neoteleostei</taxon>
        <taxon>Acanthomorphata</taxon>
        <taxon>Ovalentaria</taxon>
        <taxon>Cichlomorphae</taxon>
        <taxon>Cichliformes</taxon>
        <taxon>Cichlidae</taxon>
        <taxon>African cichlids</taxon>
        <taxon>Pseudocrenilabrinae</taxon>
        <taxon>Haplochromini</taxon>
        <taxon>Pundamilia</taxon>
    </lineage>
</organism>
<evidence type="ECO:0000313" key="5">
    <source>
        <dbReference type="RefSeq" id="XP_005723510.1"/>
    </source>
</evidence>
<accession>A0A9Y3QLV6</accession>
<dbReference type="PANTHER" id="PTHR28663">
    <property type="entry name" value="COILED-COIL DOMAIN-CONTAINING PROTEIN 173"/>
    <property type="match status" value="1"/>
</dbReference>
<dbReference type="PANTHER" id="PTHR28663:SF1">
    <property type="entry name" value="CILIA- AND FLAGELLA- ASSOCIATED PROTEIN 210"/>
    <property type="match status" value="1"/>
</dbReference>
<dbReference type="InterPro" id="IPR039986">
    <property type="entry name" value="CFAP210"/>
</dbReference>
<dbReference type="InterPro" id="IPR043597">
    <property type="entry name" value="TPH_dom"/>
</dbReference>
<dbReference type="Pfam" id="PF13868">
    <property type="entry name" value="TPH"/>
    <property type="match status" value="1"/>
</dbReference>